<feature type="non-terminal residue" evidence="2">
    <location>
        <position position="65"/>
    </location>
</feature>
<sequence length="65" mass="6900">MPATERREEGPGASCQPAPCLSGLGERGTSGLSEERSASERRLRTTDRILPSCEATWGQEGPPGE</sequence>
<reference evidence="2" key="1">
    <citation type="submission" date="2023-04" db="EMBL/GenBank/DDBJ databases">
        <title>Chromosome-level genome of Chaenocephalus aceratus.</title>
        <authorList>
            <person name="Park H."/>
        </authorList>
    </citation>
    <scope>NUCLEOTIDE SEQUENCE</scope>
    <source>
        <strain evidence="2">DE</strain>
        <tissue evidence="2">Muscle</tissue>
    </source>
</reference>
<dbReference type="Proteomes" id="UP001228049">
    <property type="component" value="Unassembled WGS sequence"/>
</dbReference>
<proteinExistence type="predicted"/>
<evidence type="ECO:0000256" key="1">
    <source>
        <dbReference type="SAM" id="MobiDB-lite"/>
    </source>
</evidence>
<name>A0AAD9B6E4_DISEL</name>
<keyword evidence="3" id="KW-1185">Reference proteome</keyword>
<evidence type="ECO:0000313" key="3">
    <source>
        <dbReference type="Proteomes" id="UP001228049"/>
    </source>
</evidence>
<organism evidence="2 3">
    <name type="scientific">Dissostichus eleginoides</name>
    <name type="common">Patagonian toothfish</name>
    <name type="synonym">Dissostichus amissus</name>
    <dbReference type="NCBI Taxonomy" id="100907"/>
    <lineage>
        <taxon>Eukaryota</taxon>
        <taxon>Metazoa</taxon>
        <taxon>Chordata</taxon>
        <taxon>Craniata</taxon>
        <taxon>Vertebrata</taxon>
        <taxon>Euteleostomi</taxon>
        <taxon>Actinopterygii</taxon>
        <taxon>Neopterygii</taxon>
        <taxon>Teleostei</taxon>
        <taxon>Neoteleostei</taxon>
        <taxon>Acanthomorphata</taxon>
        <taxon>Eupercaria</taxon>
        <taxon>Perciformes</taxon>
        <taxon>Notothenioidei</taxon>
        <taxon>Nototheniidae</taxon>
        <taxon>Dissostichus</taxon>
    </lineage>
</organism>
<dbReference type="AlphaFoldDB" id="A0AAD9B6E4"/>
<feature type="compositionally biased region" description="Basic and acidic residues" evidence="1">
    <location>
        <begin position="33"/>
        <end position="47"/>
    </location>
</feature>
<dbReference type="EMBL" id="JASDAP010000027">
    <property type="protein sequence ID" value="KAK1878187.1"/>
    <property type="molecule type" value="Genomic_DNA"/>
</dbReference>
<feature type="region of interest" description="Disordered" evidence="1">
    <location>
        <begin position="1"/>
        <end position="65"/>
    </location>
</feature>
<evidence type="ECO:0000313" key="2">
    <source>
        <dbReference type="EMBL" id="KAK1878187.1"/>
    </source>
</evidence>
<accession>A0AAD9B6E4</accession>
<feature type="compositionally biased region" description="Basic and acidic residues" evidence="1">
    <location>
        <begin position="1"/>
        <end position="10"/>
    </location>
</feature>
<protein>
    <submittedName>
        <fullName evidence="2">Sulfurtransferase TusD</fullName>
    </submittedName>
</protein>
<gene>
    <name evidence="2" type="ORF">KUDE01_003494</name>
</gene>
<comment type="caution">
    <text evidence="2">The sequence shown here is derived from an EMBL/GenBank/DDBJ whole genome shotgun (WGS) entry which is preliminary data.</text>
</comment>